<dbReference type="RefSeq" id="XP_038062431.1">
    <property type="nucleotide sequence ID" value="XM_038206503.1"/>
</dbReference>
<feature type="region of interest" description="Disordered" evidence="1">
    <location>
        <begin position="91"/>
        <end position="123"/>
    </location>
</feature>
<organism evidence="2 3">
    <name type="scientific">Patiria miniata</name>
    <name type="common">Bat star</name>
    <name type="synonym">Asterina miniata</name>
    <dbReference type="NCBI Taxonomy" id="46514"/>
    <lineage>
        <taxon>Eukaryota</taxon>
        <taxon>Metazoa</taxon>
        <taxon>Echinodermata</taxon>
        <taxon>Eleutherozoa</taxon>
        <taxon>Asterozoa</taxon>
        <taxon>Asteroidea</taxon>
        <taxon>Valvatacea</taxon>
        <taxon>Valvatida</taxon>
        <taxon>Asterinidae</taxon>
        <taxon>Patiria</taxon>
    </lineage>
</organism>
<proteinExistence type="predicted"/>
<dbReference type="OrthoDB" id="6512834at2759"/>
<dbReference type="OMA" id="EPWPKEF"/>
<sequence length="339" mass="38945">MAVFSFQKMRLKFHVTYKSSKRIIEHESANERGNVDEITKSICEQFKIPRDGEQVQLQYFDKDFGDWVDVAPMSSLENMTRLQVLMTAAHSDNEHDEAVPTPVSECSGESPKASEGPTLSTTTSPKTFRVWPVQFNFPVYALRAGVLQKLRSGEKLSRGERTQITDAVYQEVTKYTYYPKEWQYTEVVTAFMEKFPKVKSNENLSMSLWRQRIQYRFQNDRRRRDCVPGKRRLADPTSTAAGPPPTKNDKLMWGLKNYISQRPEGEDSTSIERHQAAMKVELAKRNPDRSRVDRLMALTFADRREFIIKGNPLMADIKARFPALLAGGSEVFIWLLAGT</sequence>
<dbReference type="EnsemblMetazoa" id="XM_038206503.1">
    <property type="protein sequence ID" value="XP_038062431.1"/>
    <property type="gene ID" value="LOC119732924"/>
</dbReference>
<evidence type="ECO:0008006" key="4">
    <source>
        <dbReference type="Google" id="ProtNLM"/>
    </source>
</evidence>
<feature type="region of interest" description="Disordered" evidence="1">
    <location>
        <begin position="228"/>
        <end position="247"/>
    </location>
</feature>
<dbReference type="AlphaFoldDB" id="A0A914AFZ2"/>
<evidence type="ECO:0000313" key="2">
    <source>
        <dbReference type="EnsemblMetazoa" id="XP_038062431.1"/>
    </source>
</evidence>
<dbReference type="GeneID" id="119732924"/>
<reference evidence="2" key="1">
    <citation type="submission" date="2022-11" db="UniProtKB">
        <authorList>
            <consortium name="EnsemblMetazoa"/>
        </authorList>
    </citation>
    <scope>IDENTIFICATION</scope>
</reference>
<dbReference type="Proteomes" id="UP000887568">
    <property type="component" value="Unplaced"/>
</dbReference>
<keyword evidence="3" id="KW-1185">Reference proteome</keyword>
<evidence type="ECO:0000313" key="3">
    <source>
        <dbReference type="Proteomes" id="UP000887568"/>
    </source>
</evidence>
<dbReference type="PANTHER" id="PTHR31025:SF9">
    <property type="entry name" value="SI:DKEY-286J15.1"/>
    <property type="match status" value="1"/>
</dbReference>
<dbReference type="PANTHER" id="PTHR31025">
    <property type="entry name" value="SI:CH211-196P9.1-RELATED"/>
    <property type="match status" value="1"/>
</dbReference>
<protein>
    <recommendedName>
        <fullName evidence="4">PB1 domain-containing protein</fullName>
    </recommendedName>
</protein>
<accession>A0A914AFZ2</accession>
<evidence type="ECO:0000256" key="1">
    <source>
        <dbReference type="SAM" id="MobiDB-lite"/>
    </source>
</evidence>
<name>A0A914AFZ2_PATMI</name>